<proteinExistence type="predicted"/>
<dbReference type="EMBL" id="CABVHQ010000161">
    <property type="protein sequence ID" value="VVO42205.1"/>
    <property type="molecule type" value="Genomic_DNA"/>
</dbReference>
<organism evidence="3 4">
    <name type="scientific">Pseudomonas fluorescens</name>
    <dbReference type="NCBI Taxonomy" id="294"/>
    <lineage>
        <taxon>Bacteria</taxon>
        <taxon>Pseudomonadati</taxon>
        <taxon>Pseudomonadota</taxon>
        <taxon>Gammaproteobacteria</taxon>
        <taxon>Pseudomonadales</taxon>
        <taxon>Pseudomonadaceae</taxon>
        <taxon>Pseudomonas</taxon>
    </lineage>
</organism>
<dbReference type="Gene3D" id="3.40.50.620">
    <property type="entry name" value="HUPs"/>
    <property type="match status" value="1"/>
</dbReference>
<evidence type="ECO:0000256" key="2">
    <source>
        <dbReference type="ARBA" id="ARBA00022982"/>
    </source>
</evidence>
<dbReference type="PANTHER" id="PTHR21294">
    <property type="entry name" value="ELECTRON TRANSFER FLAVOPROTEIN BETA-SUBUNIT"/>
    <property type="match status" value="1"/>
</dbReference>
<dbReference type="PANTHER" id="PTHR21294:SF8">
    <property type="entry name" value="ELECTRON TRANSFER FLAVOPROTEIN SUBUNIT BETA"/>
    <property type="match status" value="1"/>
</dbReference>
<dbReference type="InterPro" id="IPR012255">
    <property type="entry name" value="ETF_b"/>
</dbReference>
<evidence type="ECO:0000256" key="1">
    <source>
        <dbReference type="ARBA" id="ARBA00022448"/>
    </source>
</evidence>
<name>A0A5E7FSP5_PSEFL</name>
<evidence type="ECO:0008006" key="5">
    <source>
        <dbReference type="Google" id="ProtNLM"/>
    </source>
</evidence>
<dbReference type="Proteomes" id="UP000337909">
    <property type="component" value="Unassembled WGS sequence"/>
</dbReference>
<sequence length="58" mass="6118">MKAKKKPLEVLTPDALGVSTASTTKTLKVEAPATRSAGIKVKSVAELVEKLKNEAKVL</sequence>
<dbReference type="SUPFAM" id="SSF52402">
    <property type="entry name" value="Adenine nucleotide alpha hydrolases-like"/>
    <property type="match status" value="1"/>
</dbReference>
<accession>A0A5E7FSP5</accession>
<reference evidence="3 4" key="1">
    <citation type="submission" date="2019-09" db="EMBL/GenBank/DDBJ databases">
        <authorList>
            <person name="Chandra G."/>
            <person name="Truman W A."/>
        </authorList>
    </citation>
    <scope>NUCLEOTIDE SEQUENCE [LARGE SCALE GENOMIC DNA]</scope>
    <source>
        <strain evidence="3">PS691</strain>
    </source>
</reference>
<protein>
    <recommendedName>
        <fullName evidence="5">Electron transfer flavoprotein subunit beta</fullName>
    </recommendedName>
</protein>
<dbReference type="InterPro" id="IPR014729">
    <property type="entry name" value="Rossmann-like_a/b/a_fold"/>
</dbReference>
<evidence type="ECO:0000313" key="3">
    <source>
        <dbReference type="EMBL" id="VVO42205.1"/>
    </source>
</evidence>
<keyword evidence="2" id="KW-0249">Electron transport</keyword>
<keyword evidence="1" id="KW-0813">Transport</keyword>
<evidence type="ECO:0000313" key="4">
    <source>
        <dbReference type="Proteomes" id="UP000337909"/>
    </source>
</evidence>
<dbReference type="GO" id="GO:0009055">
    <property type="term" value="F:electron transfer activity"/>
    <property type="evidence" value="ECO:0007669"/>
    <property type="project" value="InterPro"/>
</dbReference>
<gene>
    <name evidence="3" type="ORF">PS691_05846</name>
</gene>
<dbReference type="AlphaFoldDB" id="A0A5E7FSP5"/>